<dbReference type="SFLD" id="SFLDG01129">
    <property type="entry name" value="C1.5:_HAD__Beta-PGM__Phosphata"/>
    <property type="match status" value="1"/>
</dbReference>
<dbReference type="SUPFAM" id="SSF56784">
    <property type="entry name" value="HAD-like"/>
    <property type="match status" value="1"/>
</dbReference>
<name>A0ABS5KHG0_9ACTN</name>
<protein>
    <submittedName>
        <fullName evidence="1">HAD family phosphatase</fullName>
    </submittedName>
</protein>
<dbReference type="InterPro" id="IPR006439">
    <property type="entry name" value="HAD-SF_hydro_IA"/>
</dbReference>
<proteinExistence type="predicted"/>
<gene>
    <name evidence="1" type="ORF">KGQ19_02730</name>
</gene>
<dbReference type="InterPro" id="IPR036412">
    <property type="entry name" value="HAD-like_sf"/>
</dbReference>
<dbReference type="PANTHER" id="PTHR43611">
    <property type="entry name" value="ALPHA-D-GLUCOSE 1-PHOSPHATE PHOSPHATASE"/>
    <property type="match status" value="1"/>
</dbReference>
<dbReference type="InterPro" id="IPR023214">
    <property type="entry name" value="HAD_sf"/>
</dbReference>
<evidence type="ECO:0000313" key="1">
    <source>
        <dbReference type="EMBL" id="MBS2545777.1"/>
    </source>
</evidence>
<dbReference type="Proteomes" id="UP000730482">
    <property type="component" value="Unassembled WGS sequence"/>
</dbReference>
<dbReference type="PRINTS" id="PR00413">
    <property type="entry name" value="HADHALOGNASE"/>
</dbReference>
<reference evidence="1 2" key="1">
    <citation type="submission" date="2020-02" db="EMBL/GenBank/DDBJ databases">
        <title>Acidophilic actinobacteria isolated from forest soil.</title>
        <authorList>
            <person name="Golinska P."/>
        </authorList>
    </citation>
    <scope>NUCLEOTIDE SEQUENCE [LARGE SCALE GENOMIC DNA]</scope>
    <source>
        <strain evidence="1 2">NL8</strain>
    </source>
</reference>
<dbReference type="Gene3D" id="3.40.50.1000">
    <property type="entry name" value="HAD superfamily/HAD-like"/>
    <property type="match status" value="1"/>
</dbReference>
<dbReference type="SFLD" id="SFLDS00003">
    <property type="entry name" value="Haloacid_Dehalogenase"/>
    <property type="match status" value="1"/>
</dbReference>
<evidence type="ECO:0000313" key="2">
    <source>
        <dbReference type="Proteomes" id="UP000730482"/>
    </source>
</evidence>
<dbReference type="InterPro" id="IPR023198">
    <property type="entry name" value="PGP-like_dom2"/>
</dbReference>
<sequence>MTWIVFDYGEVIAQRPSARAFARLAEVAGAPAAEFEDGYWRFRDKFDRGMAALDYWQAVGGQAGFEVGPAQADALTAADVELWNTLDPRSVALVTELAASGRQLALLSNAPIAHGTAFRAREWAGSFRHFVISGELGLAKPDPAIWEALVDRLGSPAGEVLFLDDREVNVTAAQEFGIRAFLWTGPDDARRHIAEFDREFFPATGY</sequence>
<dbReference type="Gene3D" id="1.10.150.240">
    <property type="entry name" value="Putative phosphatase, domain 2"/>
    <property type="match status" value="1"/>
</dbReference>
<organism evidence="1 2">
    <name type="scientific">Catenulispora pinistramenti</name>
    <dbReference type="NCBI Taxonomy" id="2705254"/>
    <lineage>
        <taxon>Bacteria</taxon>
        <taxon>Bacillati</taxon>
        <taxon>Actinomycetota</taxon>
        <taxon>Actinomycetes</taxon>
        <taxon>Catenulisporales</taxon>
        <taxon>Catenulisporaceae</taxon>
        <taxon>Catenulispora</taxon>
    </lineage>
</organism>
<dbReference type="NCBIfam" id="TIGR01509">
    <property type="entry name" value="HAD-SF-IA-v3"/>
    <property type="match status" value="1"/>
</dbReference>
<dbReference type="Pfam" id="PF00702">
    <property type="entry name" value="Hydrolase"/>
    <property type="match status" value="1"/>
</dbReference>
<accession>A0ABS5KHG0</accession>
<dbReference type="EMBL" id="JAAFYZ010000006">
    <property type="protein sequence ID" value="MBS2545777.1"/>
    <property type="molecule type" value="Genomic_DNA"/>
</dbReference>
<comment type="caution">
    <text evidence="1">The sequence shown here is derived from an EMBL/GenBank/DDBJ whole genome shotgun (WGS) entry which is preliminary data.</text>
</comment>
<keyword evidence="2" id="KW-1185">Reference proteome</keyword>
<dbReference type="PANTHER" id="PTHR43611:SF3">
    <property type="entry name" value="FLAVIN MONONUCLEOTIDE HYDROLASE 1, CHLOROPLATIC"/>
    <property type="match status" value="1"/>
</dbReference>
<dbReference type="RefSeq" id="WP_212007434.1">
    <property type="nucleotide sequence ID" value="NZ_JAAFYZ010000006.1"/>
</dbReference>
<dbReference type="CDD" id="cd02603">
    <property type="entry name" value="HAD_sEH-N_like"/>
    <property type="match status" value="1"/>
</dbReference>